<sequence>MYLTDTIALWWRRRYTDGCDVKTWEKFKHELQRQFYPENAEDMAMINLRWLRQKGSIHKYVKEYSALMLEIPEMSERQRLCFFIYGLQQWSATALQRRELHDLTSAMVIVERLGDFKQRERPRSPRHDCAKERGDSRSKSGSPKATDDKLSRDKGHRHHHKRKKKHEGSRKQGDSRDYKAHVGPRGGCFYCADPYYRKDCPHKGKMIAFINDREARIWTLQMVNAFVQKSKEEIAKKKKSKKRWGLLYATMDVVGKT</sequence>
<feature type="compositionally biased region" description="Basic and acidic residues" evidence="1">
    <location>
        <begin position="118"/>
        <end position="138"/>
    </location>
</feature>
<feature type="domain" description="Retrotransposon gag" evidence="2">
    <location>
        <begin position="2"/>
        <end position="88"/>
    </location>
</feature>
<name>A0AA88WXH2_9ASTE</name>
<dbReference type="Pfam" id="PF03732">
    <property type="entry name" value="Retrotrans_gag"/>
    <property type="match status" value="1"/>
</dbReference>
<evidence type="ECO:0000259" key="2">
    <source>
        <dbReference type="Pfam" id="PF03732"/>
    </source>
</evidence>
<evidence type="ECO:0000313" key="4">
    <source>
        <dbReference type="Proteomes" id="UP001188597"/>
    </source>
</evidence>
<keyword evidence="4" id="KW-1185">Reference proteome</keyword>
<evidence type="ECO:0000313" key="3">
    <source>
        <dbReference type="EMBL" id="KAK3036096.1"/>
    </source>
</evidence>
<dbReference type="AlphaFoldDB" id="A0AA88WXH2"/>
<feature type="region of interest" description="Disordered" evidence="1">
    <location>
        <begin position="118"/>
        <end position="179"/>
    </location>
</feature>
<gene>
    <name evidence="3" type="ORF">RJ639_029849</name>
</gene>
<dbReference type="EMBL" id="JAVXUP010000158">
    <property type="protein sequence ID" value="KAK3036096.1"/>
    <property type="molecule type" value="Genomic_DNA"/>
</dbReference>
<accession>A0AA88WXH2</accession>
<organism evidence="3 4">
    <name type="scientific">Escallonia herrerae</name>
    <dbReference type="NCBI Taxonomy" id="1293975"/>
    <lineage>
        <taxon>Eukaryota</taxon>
        <taxon>Viridiplantae</taxon>
        <taxon>Streptophyta</taxon>
        <taxon>Embryophyta</taxon>
        <taxon>Tracheophyta</taxon>
        <taxon>Spermatophyta</taxon>
        <taxon>Magnoliopsida</taxon>
        <taxon>eudicotyledons</taxon>
        <taxon>Gunneridae</taxon>
        <taxon>Pentapetalae</taxon>
        <taxon>asterids</taxon>
        <taxon>campanulids</taxon>
        <taxon>Escalloniales</taxon>
        <taxon>Escalloniaceae</taxon>
        <taxon>Escallonia</taxon>
    </lineage>
</organism>
<proteinExistence type="predicted"/>
<reference evidence="3" key="1">
    <citation type="submission" date="2022-12" db="EMBL/GenBank/DDBJ databases">
        <title>Draft genome assemblies for two species of Escallonia (Escalloniales).</title>
        <authorList>
            <person name="Chanderbali A."/>
            <person name="Dervinis C."/>
            <person name="Anghel I."/>
            <person name="Soltis D."/>
            <person name="Soltis P."/>
            <person name="Zapata F."/>
        </authorList>
    </citation>
    <scope>NUCLEOTIDE SEQUENCE</scope>
    <source>
        <strain evidence="3">UCBG64.0493</strain>
        <tissue evidence="3">Leaf</tissue>
    </source>
</reference>
<protein>
    <recommendedName>
        <fullName evidence="2">Retrotransposon gag domain-containing protein</fullName>
    </recommendedName>
</protein>
<dbReference type="Proteomes" id="UP001188597">
    <property type="component" value="Unassembled WGS sequence"/>
</dbReference>
<dbReference type="InterPro" id="IPR005162">
    <property type="entry name" value="Retrotrans_gag_dom"/>
</dbReference>
<feature type="compositionally biased region" description="Basic residues" evidence="1">
    <location>
        <begin position="154"/>
        <end position="168"/>
    </location>
</feature>
<feature type="compositionally biased region" description="Basic and acidic residues" evidence="1">
    <location>
        <begin position="169"/>
        <end position="179"/>
    </location>
</feature>
<evidence type="ECO:0000256" key="1">
    <source>
        <dbReference type="SAM" id="MobiDB-lite"/>
    </source>
</evidence>
<comment type="caution">
    <text evidence="3">The sequence shown here is derived from an EMBL/GenBank/DDBJ whole genome shotgun (WGS) entry which is preliminary data.</text>
</comment>